<dbReference type="Pfam" id="PF00400">
    <property type="entry name" value="WD40"/>
    <property type="match status" value="4"/>
</dbReference>
<dbReference type="SUPFAM" id="SSF50978">
    <property type="entry name" value="WD40 repeat-like"/>
    <property type="match status" value="1"/>
</dbReference>
<keyword evidence="8" id="KW-1185">Reference proteome</keyword>
<dbReference type="InterPro" id="IPR015943">
    <property type="entry name" value="WD40/YVTN_repeat-like_dom_sf"/>
</dbReference>
<keyword evidence="4" id="KW-0234">DNA repair</keyword>
<accession>A0AAV2YZL7</accession>
<dbReference type="PANTHER" id="PTHR46202:SF1">
    <property type="entry name" value="DNA EXCISION REPAIR PROTEIN ERCC-8"/>
    <property type="match status" value="1"/>
</dbReference>
<dbReference type="InterPro" id="IPR001680">
    <property type="entry name" value="WD40_rpt"/>
</dbReference>
<feature type="repeat" description="WD" evidence="5">
    <location>
        <begin position="318"/>
        <end position="359"/>
    </location>
</feature>
<reference evidence="7" key="1">
    <citation type="submission" date="2022-11" db="EMBL/GenBank/DDBJ databases">
        <authorList>
            <person name="Morgan W.R."/>
            <person name="Tartar A."/>
        </authorList>
    </citation>
    <scope>NUCLEOTIDE SEQUENCE</scope>
    <source>
        <strain evidence="7">ARSEF 373</strain>
    </source>
</reference>
<dbReference type="GO" id="GO:0006283">
    <property type="term" value="P:transcription-coupled nucleotide-excision repair"/>
    <property type="evidence" value="ECO:0007669"/>
    <property type="project" value="InterPro"/>
</dbReference>
<dbReference type="InterPro" id="IPR042238">
    <property type="entry name" value="Rad28/ERCC8/Ckn1/ATCSA-1"/>
</dbReference>
<feature type="repeat" description="WD" evidence="5">
    <location>
        <begin position="210"/>
        <end position="252"/>
    </location>
</feature>
<feature type="repeat" description="WD" evidence="5">
    <location>
        <begin position="417"/>
        <end position="448"/>
    </location>
</feature>
<evidence type="ECO:0000256" key="3">
    <source>
        <dbReference type="ARBA" id="ARBA00022763"/>
    </source>
</evidence>
<feature type="repeat" description="WD" evidence="5">
    <location>
        <begin position="139"/>
        <end position="165"/>
    </location>
</feature>
<dbReference type="PROSITE" id="PS50082">
    <property type="entry name" value="WD_REPEATS_2"/>
    <property type="match status" value="4"/>
</dbReference>
<dbReference type="EMBL" id="DAKRPA010000098">
    <property type="protein sequence ID" value="DAZ98749.1"/>
    <property type="molecule type" value="Genomic_DNA"/>
</dbReference>
<protein>
    <recommendedName>
        <fullName evidence="9">DNA excision repair protein ERCC-8</fullName>
    </recommendedName>
</protein>
<dbReference type="GO" id="GO:0000209">
    <property type="term" value="P:protein polyubiquitination"/>
    <property type="evidence" value="ECO:0007669"/>
    <property type="project" value="TreeGrafter"/>
</dbReference>
<dbReference type="PRINTS" id="PR00320">
    <property type="entry name" value="GPROTEINBRPT"/>
</dbReference>
<keyword evidence="3" id="KW-0227">DNA damage</keyword>
<dbReference type="InterPro" id="IPR019775">
    <property type="entry name" value="WD40_repeat_CS"/>
</dbReference>
<name>A0AAV2YZL7_9STRA</name>
<sequence>MTQRRRRTSAFAYLVDRSVGIRNDFQDAIYTEEAQFMQAASRNFIYQQGKRVWTMAMDPVDDQYLLVGTANSLLMLFDLAQLDDAAYTKQSYDTSNPLLPICSMRARAVTQHRQSRDQQRPTAQKLQYGLTAVDWYPVDAGILVSSSFDGTVKIWDANTFETVSDFALGSKVFHAKFSPVAATHSLIAATTAKGEVRLCDMATEGSLHSLLGHQDEVWTLAWSPENEFHLSTGSRNGEIRMWDIRRSGSTACLLCLNHSGKAVVPGRAAIDTNPTLLKVSTKLGGPSTKRRRLDRDEAKAKTKVKRNDPHLAASVSSVVAHHAPVNALAYTPDGRFLLSSGLDHRMRLWHGKTGEHLFVHYDETKNHVHGRAMQMAVVQEGRSARDSSIVFHPNGKDGQLASYPVFGSDTGKPLTHFTAHYQQISSCVYRKSHRELYTGGEDGLIMRWTPTPVRIGPRPDLEADGDVEAEKGSEPPLGVADGDVDAWSDEDDDGPPADLFVPPILRQ</sequence>
<proteinExistence type="predicted"/>
<dbReference type="Gene3D" id="2.130.10.10">
    <property type="entry name" value="YVTN repeat-like/Quinoprotein amine dehydrogenase"/>
    <property type="match status" value="1"/>
</dbReference>
<dbReference type="InterPro" id="IPR020472">
    <property type="entry name" value="WD40_PAC1"/>
</dbReference>
<feature type="region of interest" description="Disordered" evidence="6">
    <location>
        <begin position="451"/>
        <end position="507"/>
    </location>
</feature>
<dbReference type="AlphaFoldDB" id="A0AAV2YZL7"/>
<evidence type="ECO:0000256" key="6">
    <source>
        <dbReference type="SAM" id="MobiDB-lite"/>
    </source>
</evidence>
<evidence type="ECO:0000256" key="1">
    <source>
        <dbReference type="ARBA" id="ARBA00022574"/>
    </source>
</evidence>
<dbReference type="InterPro" id="IPR036322">
    <property type="entry name" value="WD40_repeat_dom_sf"/>
</dbReference>
<reference evidence="7" key="2">
    <citation type="journal article" date="2023" name="Microbiol Resour">
        <title>Decontamination and Annotation of the Draft Genome Sequence of the Oomycete Lagenidium giganteum ARSEF 373.</title>
        <authorList>
            <person name="Morgan W.R."/>
            <person name="Tartar A."/>
        </authorList>
    </citation>
    <scope>NUCLEOTIDE SEQUENCE</scope>
    <source>
        <strain evidence="7">ARSEF 373</strain>
    </source>
</reference>
<dbReference type="GO" id="GO:0043161">
    <property type="term" value="P:proteasome-mediated ubiquitin-dependent protein catabolic process"/>
    <property type="evidence" value="ECO:0007669"/>
    <property type="project" value="TreeGrafter"/>
</dbReference>
<keyword evidence="1 5" id="KW-0853">WD repeat</keyword>
<evidence type="ECO:0000313" key="8">
    <source>
        <dbReference type="Proteomes" id="UP001146120"/>
    </source>
</evidence>
<organism evidence="7 8">
    <name type="scientific">Lagenidium giganteum</name>
    <dbReference type="NCBI Taxonomy" id="4803"/>
    <lineage>
        <taxon>Eukaryota</taxon>
        <taxon>Sar</taxon>
        <taxon>Stramenopiles</taxon>
        <taxon>Oomycota</taxon>
        <taxon>Peronosporomycetes</taxon>
        <taxon>Pythiales</taxon>
        <taxon>Pythiaceae</taxon>
    </lineage>
</organism>
<evidence type="ECO:0008006" key="9">
    <source>
        <dbReference type="Google" id="ProtNLM"/>
    </source>
</evidence>
<dbReference type="GO" id="GO:0031464">
    <property type="term" value="C:Cul4A-RING E3 ubiquitin ligase complex"/>
    <property type="evidence" value="ECO:0007669"/>
    <property type="project" value="TreeGrafter"/>
</dbReference>
<dbReference type="PANTHER" id="PTHR46202">
    <property type="entry name" value="DNA EXCISION REPAIR PROTEIN ERCC-8"/>
    <property type="match status" value="1"/>
</dbReference>
<dbReference type="SMART" id="SM00320">
    <property type="entry name" value="WD40"/>
    <property type="match status" value="5"/>
</dbReference>
<evidence type="ECO:0000256" key="4">
    <source>
        <dbReference type="ARBA" id="ARBA00023204"/>
    </source>
</evidence>
<feature type="compositionally biased region" description="Acidic residues" evidence="6">
    <location>
        <begin position="482"/>
        <end position="495"/>
    </location>
</feature>
<dbReference type="GO" id="GO:0000109">
    <property type="term" value="C:nucleotide-excision repair complex"/>
    <property type="evidence" value="ECO:0007669"/>
    <property type="project" value="TreeGrafter"/>
</dbReference>
<dbReference type="PROSITE" id="PS50294">
    <property type="entry name" value="WD_REPEATS_REGION"/>
    <property type="match status" value="2"/>
</dbReference>
<dbReference type="PROSITE" id="PS00678">
    <property type="entry name" value="WD_REPEATS_1"/>
    <property type="match status" value="2"/>
</dbReference>
<keyword evidence="2" id="KW-0677">Repeat</keyword>
<evidence type="ECO:0000256" key="5">
    <source>
        <dbReference type="PROSITE-ProRule" id="PRU00221"/>
    </source>
</evidence>
<dbReference type="Proteomes" id="UP001146120">
    <property type="component" value="Unassembled WGS sequence"/>
</dbReference>
<evidence type="ECO:0000313" key="7">
    <source>
        <dbReference type="EMBL" id="DAZ98749.1"/>
    </source>
</evidence>
<evidence type="ECO:0000256" key="2">
    <source>
        <dbReference type="ARBA" id="ARBA00022737"/>
    </source>
</evidence>
<comment type="caution">
    <text evidence="7">The sequence shown here is derived from an EMBL/GenBank/DDBJ whole genome shotgun (WGS) entry which is preliminary data.</text>
</comment>
<gene>
    <name evidence="7" type="ORF">N0F65_003805</name>
</gene>